<comment type="caution">
    <text evidence="1">The sequence shown here is derived from an EMBL/GenBank/DDBJ whole genome shotgun (WGS) entry which is preliminary data.</text>
</comment>
<dbReference type="RefSeq" id="WP_230301553.1">
    <property type="nucleotide sequence ID" value="NZ_CAKKMG010000016.1"/>
</dbReference>
<sequence length="62" mass="7204">MFEEDPKCIKCGKEIKGEEVVLVKMRYPKRKGMSEIKAYLKNEGSFICEVCFDKEDKISLPN</sequence>
<dbReference type="Proteomes" id="UP000789326">
    <property type="component" value="Unassembled WGS sequence"/>
</dbReference>
<dbReference type="AlphaFoldDB" id="A0A9W4PDZ1"/>
<evidence type="ECO:0000313" key="1">
    <source>
        <dbReference type="EMBL" id="CAH0193287.1"/>
    </source>
</evidence>
<dbReference type="EMBL" id="CAKKMG010000016">
    <property type="protein sequence ID" value="CAH0193287.1"/>
    <property type="molecule type" value="Genomic_DNA"/>
</dbReference>
<gene>
    <name evidence="1" type="ORF">SRABI133_01716</name>
</gene>
<evidence type="ECO:0000313" key="2">
    <source>
        <dbReference type="Proteomes" id="UP000789326"/>
    </source>
</evidence>
<reference evidence="1" key="1">
    <citation type="submission" date="2021-11" db="EMBL/GenBank/DDBJ databases">
        <authorList>
            <person name="Bulgarelli D."/>
        </authorList>
    </citation>
    <scope>NUCLEOTIDE SEQUENCE</scope>
    <source>
        <strain evidence="1">Bi133</strain>
    </source>
</reference>
<accession>A0A9W4PDZ1</accession>
<evidence type="ECO:0008006" key="3">
    <source>
        <dbReference type="Google" id="ProtNLM"/>
    </source>
</evidence>
<organism evidence="1 2">
    <name type="scientific">Peribacillus simplex</name>
    <dbReference type="NCBI Taxonomy" id="1478"/>
    <lineage>
        <taxon>Bacteria</taxon>
        <taxon>Bacillati</taxon>
        <taxon>Bacillota</taxon>
        <taxon>Bacilli</taxon>
        <taxon>Bacillales</taxon>
        <taxon>Bacillaceae</taxon>
        <taxon>Peribacillus</taxon>
    </lineage>
</organism>
<proteinExistence type="predicted"/>
<name>A0A9W4PDZ1_9BACI</name>
<protein>
    <recommendedName>
        <fullName evidence="3">Fe3+ hydroxamate ABC transporter substrate-binding protein</fullName>
    </recommendedName>
</protein>